<keyword evidence="4" id="KW-1185">Reference proteome</keyword>
<feature type="region of interest" description="Disordered" evidence="1">
    <location>
        <begin position="305"/>
        <end position="335"/>
    </location>
</feature>
<accession>A0A1B7YAY6</accession>
<dbReference type="GeneID" id="28867078"/>
<organism evidence="3 4">
    <name type="scientific">Colletotrichum higginsianum (strain IMI 349063)</name>
    <name type="common">Crucifer anthracnose fungus</name>
    <dbReference type="NCBI Taxonomy" id="759273"/>
    <lineage>
        <taxon>Eukaryota</taxon>
        <taxon>Fungi</taxon>
        <taxon>Dikarya</taxon>
        <taxon>Ascomycota</taxon>
        <taxon>Pezizomycotina</taxon>
        <taxon>Sordariomycetes</taxon>
        <taxon>Hypocreomycetidae</taxon>
        <taxon>Glomerellales</taxon>
        <taxon>Glomerellaceae</taxon>
        <taxon>Colletotrichum</taxon>
        <taxon>Colletotrichum destructivum species complex</taxon>
    </lineage>
</organism>
<dbReference type="VEuPathDB" id="FungiDB:CH63R_07997"/>
<comment type="caution">
    <text evidence="3">The sequence shown here is derived from an EMBL/GenBank/DDBJ whole genome shotgun (WGS) entry which is preliminary data.</text>
</comment>
<evidence type="ECO:0000256" key="2">
    <source>
        <dbReference type="SAM" id="Phobius"/>
    </source>
</evidence>
<dbReference type="Proteomes" id="UP000092177">
    <property type="component" value="Chromosome 5"/>
</dbReference>
<name>A0A1B7YAY6_COLHI</name>
<evidence type="ECO:0000256" key="1">
    <source>
        <dbReference type="SAM" id="MobiDB-lite"/>
    </source>
</evidence>
<keyword evidence="2" id="KW-0812">Transmembrane</keyword>
<proteinExistence type="predicted"/>
<reference evidence="4" key="1">
    <citation type="journal article" date="2017" name="BMC Genomics">
        <title>Gapless genome assembly of Colletotrichum higginsianum reveals chromosome structure and association of transposable elements with secondary metabolite gene clusters.</title>
        <authorList>
            <person name="Dallery J.-F."/>
            <person name="Lapalu N."/>
            <person name="Zampounis A."/>
            <person name="Pigne S."/>
            <person name="Luyten I."/>
            <person name="Amselem J."/>
            <person name="Wittenberg A.H.J."/>
            <person name="Zhou S."/>
            <person name="de Queiroz M.V."/>
            <person name="Robin G.P."/>
            <person name="Auger A."/>
            <person name="Hainaut M."/>
            <person name="Henrissat B."/>
            <person name="Kim K.-T."/>
            <person name="Lee Y.-H."/>
            <person name="Lespinet O."/>
            <person name="Schwartz D.C."/>
            <person name="Thon M.R."/>
            <person name="O'Connell R.J."/>
        </authorList>
    </citation>
    <scope>NUCLEOTIDE SEQUENCE [LARGE SCALE GENOMIC DNA]</scope>
    <source>
        <strain evidence="4">IMI 349063</strain>
    </source>
</reference>
<gene>
    <name evidence="3" type="ORF">CH63R_07997</name>
</gene>
<protein>
    <submittedName>
        <fullName evidence="3">Uncharacterized protein</fullName>
    </submittedName>
</protein>
<keyword evidence="2" id="KW-0472">Membrane</keyword>
<feature type="compositionally biased region" description="Basic and acidic residues" evidence="1">
    <location>
        <begin position="310"/>
        <end position="326"/>
    </location>
</feature>
<feature type="compositionally biased region" description="Basic and acidic residues" evidence="1">
    <location>
        <begin position="393"/>
        <end position="416"/>
    </location>
</feature>
<feature type="region of interest" description="Disordered" evidence="1">
    <location>
        <begin position="379"/>
        <end position="416"/>
    </location>
</feature>
<feature type="transmembrane region" description="Helical" evidence="2">
    <location>
        <begin position="151"/>
        <end position="177"/>
    </location>
</feature>
<dbReference type="KEGG" id="chig:CH63R_07997"/>
<evidence type="ECO:0000313" key="3">
    <source>
        <dbReference type="EMBL" id="OBR09232.1"/>
    </source>
</evidence>
<sequence>MERCQHKAVALLRGVLLGRESEEFFRLYYHVKFINVTVKWQYVDESPGANREFERDLSAAAGGEADLIPDALASCVEAVKVCVKSDGVFDTSPFISTNTDARLLPYTLTGNGRLICALPLSYWSPPPSGGSNVIGVGVGSTKLGRCVEMQAVGVVVVVVVVVDVVVDVVVVVVAIVVDSVVDVDVLEEERVVVKVVDAVDDDVDVVVCEFVWAVDAVDDEEVVWMVELGKKEKDWEVDVVRLVWETLLVIGGGGGVELGVELEDHHPRSLTSIGEDQNRYAAQRARREGDVDLTVGGVLAEARSSVGNGRVREPQDSVSVRPERRRDGARRRGPAVAERLEGLAGVEEGLASGEDLIFGEHEDGCDAADLRVLVGPRAHESAEVVSLPYPSGRGRDRGDEEDHLPDGERAGGRARA</sequence>
<dbReference type="AlphaFoldDB" id="A0A1B7YAY6"/>
<evidence type="ECO:0000313" key="4">
    <source>
        <dbReference type="Proteomes" id="UP000092177"/>
    </source>
</evidence>
<dbReference type="EMBL" id="LTAN01000005">
    <property type="protein sequence ID" value="OBR09232.1"/>
    <property type="molecule type" value="Genomic_DNA"/>
</dbReference>
<dbReference type="RefSeq" id="XP_018157749.1">
    <property type="nucleotide sequence ID" value="XM_018302971.1"/>
</dbReference>
<keyword evidence="2" id="KW-1133">Transmembrane helix</keyword>